<name>A0A423VGM0_CYTCH</name>
<dbReference type="EMBL" id="LJZO01000053">
    <property type="protein sequence ID" value="ROV90068.1"/>
    <property type="molecule type" value="Genomic_DNA"/>
</dbReference>
<dbReference type="OrthoDB" id="10643424at2759"/>
<protein>
    <submittedName>
        <fullName evidence="2">Uncharacterized protein</fullName>
    </submittedName>
</protein>
<proteinExistence type="predicted"/>
<accession>A0A423VGM0</accession>
<dbReference type="AlphaFoldDB" id="A0A423VGM0"/>
<feature type="region of interest" description="Disordered" evidence="1">
    <location>
        <begin position="1"/>
        <end position="25"/>
    </location>
</feature>
<keyword evidence="3" id="KW-1185">Reference proteome</keyword>
<dbReference type="Proteomes" id="UP000284375">
    <property type="component" value="Unassembled WGS sequence"/>
</dbReference>
<organism evidence="2 3">
    <name type="scientific">Cytospora chrysosperma</name>
    <name type="common">Cytospora canker fungus</name>
    <name type="synonym">Sphaeria chrysosperma</name>
    <dbReference type="NCBI Taxonomy" id="252740"/>
    <lineage>
        <taxon>Eukaryota</taxon>
        <taxon>Fungi</taxon>
        <taxon>Dikarya</taxon>
        <taxon>Ascomycota</taxon>
        <taxon>Pezizomycotina</taxon>
        <taxon>Sordariomycetes</taxon>
        <taxon>Sordariomycetidae</taxon>
        <taxon>Diaporthales</taxon>
        <taxon>Cytosporaceae</taxon>
        <taxon>Cytospora</taxon>
    </lineage>
</organism>
<gene>
    <name evidence="2" type="ORF">VSDG_08369</name>
</gene>
<reference evidence="2 3" key="1">
    <citation type="submission" date="2015-09" db="EMBL/GenBank/DDBJ databases">
        <title>Host preference determinants of Valsa canker pathogens revealed by comparative genomics.</title>
        <authorList>
            <person name="Yin Z."/>
            <person name="Huang L."/>
        </authorList>
    </citation>
    <scope>NUCLEOTIDE SEQUENCE [LARGE SCALE GENOMIC DNA]</scope>
    <source>
        <strain evidence="2 3">YSFL</strain>
    </source>
</reference>
<comment type="caution">
    <text evidence="2">The sequence shown here is derived from an EMBL/GenBank/DDBJ whole genome shotgun (WGS) entry which is preliminary data.</text>
</comment>
<evidence type="ECO:0000313" key="2">
    <source>
        <dbReference type="EMBL" id="ROV90068.1"/>
    </source>
</evidence>
<evidence type="ECO:0000256" key="1">
    <source>
        <dbReference type="SAM" id="MobiDB-lite"/>
    </source>
</evidence>
<evidence type="ECO:0000313" key="3">
    <source>
        <dbReference type="Proteomes" id="UP000284375"/>
    </source>
</evidence>
<sequence length="209" mass="23686">MASSQNTQQPDAPAPSPDQPQGPQQMQARRVIVLDVYPLYRRQYVCRNRQYLEQTEPSRNAVTQLGGLHINLAHDVFYLSLDFIKCRFQVMDEITLGTYGPSDPWNVLPPARPSHIMLDARNMLLVLQETIGGDSSFHPIRALGRIHHNIILGRGTSSRSSVTELANTQAQTAQLDEIVDTWLALMHQVPTRDFVVQLPPIEFARRSRH</sequence>